<accession>A0ACC2DGC8</accession>
<gene>
    <name evidence="1" type="ORF">O6H91_06G091400</name>
</gene>
<reference evidence="2" key="1">
    <citation type="journal article" date="2024" name="Proc. Natl. Acad. Sci. U.S.A.">
        <title>Extraordinary preservation of gene collinearity over three hundred million years revealed in homosporous lycophytes.</title>
        <authorList>
            <person name="Li C."/>
            <person name="Wickell D."/>
            <person name="Kuo L.Y."/>
            <person name="Chen X."/>
            <person name="Nie B."/>
            <person name="Liao X."/>
            <person name="Peng D."/>
            <person name="Ji J."/>
            <person name="Jenkins J."/>
            <person name="Williams M."/>
            <person name="Shu S."/>
            <person name="Plott C."/>
            <person name="Barry K."/>
            <person name="Rajasekar S."/>
            <person name="Grimwood J."/>
            <person name="Han X."/>
            <person name="Sun S."/>
            <person name="Hou Z."/>
            <person name="He W."/>
            <person name="Dai G."/>
            <person name="Sun C."/>
            <person name="Schmutz J."/>
            <person name="Leebens-Mack J.H."/>
            <person name="Li F.W."/>
            <person name="Wang L."/>
        </authorList>
    </citation>
    <scope>NUCLEOTIDE SEQUENCE [LARGE SCALE GENOMIC DNA]</scope>
    <source>
        <strain evidence="2">cv. PW_Plant_1</strain>
    </source>
</reference>
<organism evidence="1 2">
    <name type="scientific">Diphasiastrum complanatum</name>
    <name type="common">Issler's clubmoss</name>
    <name type="synonym">Lycopodium complanatum</name>
    <dbReference type="NCBI Taxonomy" id="34168"/>
    <lineage>
        <taxon>Eukaryota</taxon>
        <taxon>Viridiplantae</taxon>
        <taxon>Streptophyta</taxon>
        <taxon>Embryophyta</taxon>
        <taxon>Tracheophyta</taxon>
        <taxon>Lycopodiopsida</taxon>
        <taxon>Lycopodiales</taxon>
        <taxon>Lycopodiaceae</taxon>
        <taxon>Lycopodioideae</taxon>
        <taxon>Diphasiastrum</taxon>
    </lineage>
</organism>
<comment type="caution">
    <text evidence="1">The sequence shown here is derived from an EMBL/GenBank/DDBJ whole genome shotgun (WGS) entry which is preliminary data.</text>
</comment>
<dbReference type="Proteomes" id="UP001162992">
    <property type="component" value="Chromosome 6"/>
</dbReference>
<name>A0ACC2DGC8_DIPCM</name>
<evidence type="ECO:0000313" key="1">
    <source>
        <dbReference type="EMBL" id="KAJ7553293.1"/>
    </source>
</evidence>
<dbReference type="EMBL" id="CM055097">
    <property type="protein sequence ID" value="KAJ7553293.1"/>
    <property type="molecule type" value="Genomic_DNA"/>
</dbReference>
<sequence>MAAATASPNEGWKAAPASCRIGRASQEGPTVCNRFPRARQPAGRLVQATISYIQEEALQYSRTKHSDIQEENCDNRNRNDAQVDDLEEASVNRFTNDLPEWGGNKEIPISPIMDIDFVTEGKLKENAFRSARRTILVCTIGPSCSSSEQLEALAIGGMNVARINMCHGTKEWHQSVIRRIKMLNQEKEYFVTLMMDTEGSEIHLGDLGGAQSSKAEVLPLLLSVSMCVASRWQHQR</sequence>
<keyword evidence="2" id="KW-1185">Reference proteome</keyword>
<proteinExistence type="predicted"/>
<evidence type="ECO:0000313" key="2">
    <source>
        <dbReference type="Proteomes" id="UP001162992"/>
    </source>
</evidence>
<protein>
    <submittedName>
        <fullName evidence="1">Uncharacterized protein</fullName>
    </submittedName>
</protein>